<keyword evidence="1" id="KW-0812">Transmembrane</keyword>
<feature type="transmembrane region" description="Helical" evidence="1">
    <location>
        <begin position="52"/>
        <end position="72"/>
    </location>
</feature>
<protein>
    <submittedName>
        <fullName evidence="2">Tobamovirus multiplication protein 1-like isoform x1</fullName>
    </submittedName>
</protein>
<comment type="caution">
    <text evidence="2">The sequence shown here is derived from an EMBL/GenBank/DDBJ whole genome shotgun (WGS) entry which is preliminary data.</text>
</comment>
<keyword evidence="1" id="KW-1133">Transmembrane helix</keyword>
<dbReference type="EMBL" id="JANTQA010000047">
    <property type="protein sequence ID" value="KAJ3431716.1"/>
    <property type="molecule type" value="Genomic_DNA"/>
</dbReference>
<name>A0AAV7YPN8_9EUKA</name>
<feature type="transmembrane region" description="Helical" evidence="1">
    <location>
        <begin position="160"/>
        <end position="182"/>
    </location>
</feature>
<feature type="transmembrane region" description="Helical" evidence="1">
    <location>
        <begin position="12"/>
        <end position="40"/>
    </location>
</feature>
<evidence type="ECO:0000313" key="3">
    <source>
        <dbReference type="Proteomes" id="UP001146793"/>
    </source>
</evidence>
<accession>A0AAV7YPN8</accession>
<proteinExistence type="predicted"/>
<feature type="transmembrane region" description="Helical" evidence="1">
    <location>
        <begin position="84"/>
        <end position="104"/>
    </location>
</feature>
<dbReference type="AlphaFoldDB" id="A0AAV7YPN8"/>
<organism evidence="2 3">
    <name type="scientific">Anaeramoeba flamelloides</name>
    <dbReference type="NCBI Taxonomy" id="1746091"/>
    <lineage>
        <taxon>Eukaryota</taxon>
        <taxon>Metamonada</taxon>
        <taxon>Anaeramoebidae</taxon>
        <taxon>Anaeramoeba</taxon>
    </lineage>
</organism>
<evidence type="ECO:0000313" key="2">
    <source>
        <dbReference type="EMBL" id="KAJ3431716.1"/>
    </source>
</evidence>
<sequence>MAFNKNVKLSTYYVVGSLASILFIAAFLTISFAFAQMYYLQNNISYTKESKYTRILVSTLTLVVIIMLIVSVSVSYTKDPGRKIQIFISVSYLICVVALFGWALKFKQAVTVSSELAYNQNIKKLFIVVSLCLFLYILRIVIIILDIAKDISDDPKAGGVILFFLYFLSEIVPSLLILFYIYRTPIKKKKWDSFKKGNGVDEIMLDDEDKEDYDQLHEDSEDLL</sequence>
<dbReference type="Proteomes" id="UP001146793">
    <property type="component" value="Unassembled WGS sequence"/>
</dbReference>
<evidence type="ECO:0000256" key="1">
    <source>
        <dbReference type="SAM" id="Phobius"/>
    </source>
</evidence>
<feature type="transmembrane region" description="Helical" evidence="1">
    <location>
        <begin position="125"/>
        <end position="148"/>
    </location>
</feature>
<reference evidence="2" key="1">
    <citation type="submission" date="2022-08" db="EMBL/GenBank/DDBJ databases">
        <title>Novel sulphate-reducing endosymbionts in the free-living metamonad Anaeramoeba.</title>
        <authorList>
            <person name="Jerlstrom-Hultqvist J."/>
            <person name="Cepicka I."/>
            <person name="Gallot-Lavallee L."/>
            <person name="Salas-Leiva D."/>
            <person name="Curtis B.A."/>
            <person name="Zahonova K."/>
            <person name="Pipaliya S."/>
            <person name="Dacks J."/>
            <person name="Roger A.J."/>
        </authorList>
    </citation>
    <scope>NUCLEOTIDE SEQUENCE</scope>
    <source>
        <strain evidence="2">Busselton2</strain>
    </source>
</reference>
<gene>
    <name evidence="2" type="ORF">M0812_20635</name>
</gene>
<keyword evidence="1" id="KW-0472">Membrane</keyword>